<evidence type="ECO:0000256" key="1">
    <source>
        <dbReference type="SAM" id="MobiDB-lite"/>
    </source>
</evidence>
<keyword evidence="2" id="KW-1133">Transmembrane helix</keyword>
<dbReference type="AlphaFoldDB" id="H0R401"/>
<evidence type="ECO:0008006" key="5">
    <source>
        <dbReference type="Google" id="ProtNLM"/>
    </source>
</evidence>
<evidence type="ECO:0000313" key="4">
    <source>
        <dbReference type="Proteomes" id="UP000035034"/>
    </source>
</evidence>
<accession>H0R401</accession>
<feature type="compositionally biased region" description="Basic and acidic residues" evidence="1">
    <location>
        <begin position="1"/>
        <end position="15"/>
    </location>
</feature>
<dbReference type="STRING" id="1077974.GOEFS_095_00370"/>
<keyword evidence="2" id="KW-0812">Transmembrane</keyword>
<evidence type="ECO:0000256" key="2">
    <source>
        <dbReference type="SAM" id="Phobius"/>
    </source>
</evidence>
<keyword evidence="4" id="KW-1185">Reference proteome</keyword>
<dbReference type="OrthoDB" id="4381663at2"/>
<dbReference type="Proteomes" id="UP000035034">
    <property type="component" value="Unassembled WGS sequence"/>
</dbReference>
<dbReference type="EMBL" id="BAEH01000095">
    <property type="protein sequence ID" value="GAB19802.1"/>
    <property type="molecule type" value="Genomic_DNA"/>
</dbReference>
<feature type="region of interest" description="Disordered" evidence="1">
    <location>
        <begin position="1"/>
        <end position="31"/>
    </location>
</feature>
<sequence>MSDKVSDTLTDDRPDTSPTTDSPPAPDSGDTLRIPKTLIRKLFWVVVAIAIVAAIVWIIVDARSQLSSARNENTAAAQVTADEQRAEKVAADYAKSASDLDFTKSADWPAKLSVNTTDVLTQRFRQVATDMQQIFVPIKWQSHGSVIDSHVVNQSKGVYTVYTTVNLIQTSSQFTDGRSTITVYKIDVDRNQDWKISNVGVPPGVSDMFAKPDGGR</sequence>
<organism evidence="3 4">
    <name type="scientific">Gordonia effusa NBRC 100432</name>
    <dbReference type="NCBI Taxonomy" id="1077974"/>
    <lineage>
        <taxon>Bacteria</taxon>
        <taxon>Bacillati</taxon>
        <taxon>Actinomycetota</taxon>
        <taxon>Actinomycetes</taxon>
        <taxon>Mycobacteriales</taxon>
        <taxon>Gordoniaceae</taxon>
        <taxon>Gordonia</taxon>
    </lineage>
</organism>
<dbReference type="RefSeq" id="WP_007319137.1">
    <property type="nucleotide sequence ID" value="NZ_BAEH01000095.1"/>
</dbReference>
<keyword evidence="2" id="KW-0472">Membrane</keyword>
<comment type="caution">
    <text evidence="3">The sequence shown here is derived from an EMBL/GenBank/DDBJ whole genome shotgun (WGS) entry which is preliminary data.</text>
</comment>
<gene>
    <name evidence="3" type="ORF">GOEFS_095_00370</name>
</gene>
<reference evidence="3 4" key="1">
    <citation type="submission" date="2011-12" db="EMBL/GenBank/DDBJ databases">
        <title>Whole genome shotgun sequence of Gordonia effusa NBRC 100432.</title>
        <authorList>
            <person name="Yoshida I."/>
            <person name="Takarada H."/>
            <person name="Hosoyama A."/>
            <person name="Tsuchikane K."/>
            <person name="Katsumata H."/>
            <person name="Yamazaki S."/>
            <person name="Fujita N."/>
        </authorList>
    </citation>
    <scope>NUCLEOTIDE SEQUENCE [LARGE SCALE GENOMIC DNA]</scope>
    <source>
        <strain evidence="3 4">NBRC 100432</strain>
    </source>
</reference>
<protein>
    <recommendedName>
        <fullName evidence="5">Mce-associated membrane protein</fullName>
    </recommendedName>
</protein>
<evidence type="ECO:0000313" key="3">
    <source>
        <dbReference type="EMBL" id="GAB19802.1"/>
    </source>
</evidence>
<name>H0R401_9ACTN</name>
<feature type="transmembrane region" description="Helical" evidence="2">
    <location>
        <begin position="42"/>
        <end position="60"/>
    </location>
</feature>
<proteinExistence type="predicted"/>